<dbReference type="EMBL" id="LR134148">
    <property type="protein sequence ID" value="VEA43989.1"/>
    <property type="molecule type" value="Genomic_DNA"/>
</dbReference>
<proteinExistence type="inferred from homology"/>
<evidence type="ECO:0000256" key="2">
    <source>
        <dbReference type="ARBA" id="ARBA00022649"/>
    </source>
</evidence>
<organism evidence="10 11">
    <name type="scientific">Salmonella enterica I</name>
    <dbReference type="NCBI Taxonomy" id="59201"/>
    <lineage>
        <taxon>Bacteria</taxon>
        <taxon>Pseudomonadati</taxon>
        <taxon>Pseudomonadota</taxon>
        <taxon>Gammaproteobacteria</taxon>
        <taxon>Enterobacterales</taxon>
        <taxon>Enterobacteriaceae</taxon>
        <taxon>Salmonella</taxon>
    </lineage>
</organism>
<dbReference type="AlphaFoldDB" id="A0A3S4FF38"/>
<reference evidence="10 11" key="1">
    <citation type="submission" date="2018-12" db="EMBL/GenBank/DDBJ databases">
        <authorList>
            <consortium name="Pathogen Informatics"/>
        </authorList>
    </citation>
    <scope>NUCLEOTIDE SEQUENCE [LARGE SCALE GENOMIC DNA]</scope>
    <source>
        <strain evidence="10 11">NCTC8271</strain>
    </source>
</reference>
<name>A0A3S4FF38_SALET</name>
<gene>
    <name evidence="8" type="primary">vapC</name>
    <name evidence="10" type="ORF">NCTC8271_05645</name>
</gene>
<feature type="domain" description="PIN" evidence="9">
    <location>
        <begin position="87"/>
        <end position="196"/>
    </location>
</feature>
<dbReference type="Gene3D" id="3.40.50.1010">
    <property type="entry name" value="5'-nuclease"/>
    <property type="match status" value="1"/>
</dbReference>
<dbReference type="InterPro" id="IPR029060">
    <property type="entry name" value="PIN-like_dom_sf"/>
</dbReference>
<keyword evidence="5 8" id="KW-0378">Hydrolase</keyword>
<comment type="similarity">
    <text evidence="7 8">Belongs to the PINc/VapC protein family.</text>
</comment>
<sequence>MMAGMDMGRILLDLSDDVIKRLDDLKVQRNLPRAELLREPLSSIWKDRIGLRPQFRKHWGSGKAVRKMALNTNVNFVRNGNGQRSALFDTNILIDLFSGRIEAKHALEAYPPQNAISLITWMEVMEGAKKYHQENRTRIALSAFNIIGVTQEIAERSVIVRQEYGMKLPDAIILATAQVHRCELVTRNTKDFADIPGVITPYHL</sequence>
<dbReference type="InterPro" id="IPR002716">
    <property type="entry name" value="PIN_dom"/>
</dbReference>
<comment type="function">
    <text evidence="8">Toxic component of a toxin-antitoxin (TA) system. A site-specific tRNA-(fMet) endonuclease, it cleaves both charged and uncharged tRNA-(fMet) between positions 38 and 39 at the anticodon stem-loop boundary. Its toxic effects are neutralized by expression of cognate antitoxin VapB.</text>
</comment>
<dbReference type="Gene3D" id="1.10.1220.10">
    <property type="entry name" value="Met repressor-like"/>
    <property type="match status" value="1"/>
</dbReference>
<dbReference type="InterPro" id="IPR022907">
    <property type="entry name" value="VapC_family"/>
</dbReference>
<dbReference type="InterPro" id="IPR013321">
    <property type="entry name" value="Arc_rbn_hlx_hlx"/>
</dbReference>
<protein>
    <recommendedName>
        <fullName evidence="8">tRNA(fMet)-specific endonuclease VapC</fullName>
        <ecNumber evidence="8">3.1.-.-</ecNumber>
    </recommendedName>
    <alternativeName>
        <fullName evidence="8">RNase VapC</fullName>
    </alternativeName>
    <alternativeName>
        <fullName evidence="8">Toxin VapC</fullName>
    </alternativeName>
</protein>
<dbReference type="PANTHER" id="PTHR33653:SF1">
    <property type="entry name" value="RIBONUCLEASE VAPC2"/>
    <property type="match status" value="1"/>
</dbReference>
<comment type="cofactor">
    <cofactor evidence="1 8">
        <name>Mg(2+)</name>
        <dbReference type="ChEBI" id="CHEBI:18420"/>
    </cofactor>
</comment>
<dbReference type="GO" id="GO:0016787">
    <property type="term" value="F:hydrolase activity"/>
    <property type="evidence" value="ECO:0007669"/>
    <property type="project" value="UniProtKB-KW"/>
</dbReference>
<dbReference type="GO" id="GO:0006355">
    <property type="term" value="P:regulation of DNA-templated transcription"/>
    <property type="evidence" value="ECO:0007669"/>
    <property type="project" value="InterPro"/>
</dbReference>
<dbReference type="GO" id="GO:0000287">
    <property type="term" value="F:magnesium ion binding"/>
    <property type="evidence" value="ECO:0007669"/>
    <property type="project" value="UniProtKB-UniRule"/>
</dbReference>
<evidence type="ECO:0000313" key="11">
    <source>
        <dbReference type="Proteomes" id="UP000273655"/>
    </source>
</evidence>
<evidence type="ECO:0000313" key="10">
    <source>
        <dbReference type="EMBL" id="VEA43989.1"/>
    </source>
</evidence>
<dbReference type="HAMAP" id="MF_00265">
    <property type="entry name" value="VapC_Nob1"/>
    <property type="match status" value="1"/>
</dbReference>
<dbReference type="Pfam" id="PF01850">
    <property type="entry name" value="PIN"/>
    <property type="match status" value="1"/>
</dbReference>
<accession>A0A3S4FF38</accession>
<dbReference type="Proteomes" id="UP000273655">
    <property type="component" value="Chromosome 1"/>
</dbReference>
<feature type="binding site" evidence="8">
    <location>
        <position position="170"/>
    </location>
    <ligand>
        <name>Mg(2+)</name>
        <dbReference type="ChEBI" id="CHEBI:18420"/>
    </ligand>
</feature>
<dbReference type="CDD" id="cd18737">
    <property type="entry name" value="PIN_VapC4-5_FitB-like"/>
    <property type="match status" value="1"/>
</dbReference>
<dbReference type="GO" id="GO:0090729">
    <property type="term" value="F:toxin activity"/>
    <property type="evidence" value="ECO:0007669"/>
    <property type="project" value="UniProtKB-KW"/>
</dbReference>
<keyword evidence="4 8" id="KW-0479">Metal-binding</keyword>
<dbReference type="InterPro" id="IPR050556">
    <property type="entry name" value="Type_II_TA_system_RNase"/>
</dbReference>
<evidence type="ECO:0000256" key="4">
    <source>
        <dbReference type="ARBA" id="ARBA00022723"/>
    </source>
</evidence>
<evidence type="ECO:0000256" key="7">
    <source>
        <dbReference type="ARBA" id="ARBA00038093"/>
    </source>
</evidence>
<keyword evidence="2 8" id="KW-1277">Toxin-antitoxin system</keyword>
<dbReference type="SUPFAM" id="SSF88723">
    <property type="entry name" value="PIN domain-like"/>
    <property type="match status" value="1"/>
</dbReference>
<feature type="binding site" evidence="8">
    <location>
        <position position="89"/>
    </location>
    <ligand>
        <name>Mg(2+)</name>
        <dbReference type="ChEBI" id="CHEBI:18420"/>
    </ligand>
</feature>
<dbReference type="EC" id="3.1.-.-" evidence="8"/>
<evidence type="ECO:0000256" key="3">
    <source>
        <dbReference type="ARBA" id="ARBA00022722"/>
    </source>
</evidence>
<evidence type="ECO:0000256" key="5">
    <source>
        <dbReference type="ARBA" id="ARBA00022801"/>
    </source>
</evidence>
<keyword evidence="3 8" id="KW-0540">Nuclease</keyword>
<dbReference type="PANTHER" id="PTHR33653">
    <property type="entry name" value="RIBONUCLEASE VAPC2"/>
    <property type="match status" value="1"/>
</dbReference>
<dbReference type="GO" id="GO:0004540">
    <property type="term" value="F:RNA nuclease activity"/>
    <property type="evidence" value="ECO:0007669"/>
    <property type="project" value="InterPro"/>
</dbReference>
<evidence type="ECO:0000256" key="8">
    <source>
        <dbReference type="HAMAP-Rule" id="MF_00265"/>
    </source>
</evidence>
<evidence type="ECO:0000256" key="6">
    <source>
        <dbReference type="ARBA" id="ARBA00022842"/>
    </source>
</evidence>
<dbReference type="GO" id="GO:0043565">
    <property type="term" value="F:sequence-specific DNA binding"/>
    <property type="evidence" value="ECO:0007669"/>
    <property type="project" value="UniProtKB-ARBA"/>
</dbReference>
<evidence type="ECO:0000259" key="9">
    <source>
        <dbReference type="Pfam" id="PF01850"/>
    </source>
</evidence>
<keyword evidence="6 8" id="KW-0460">Magnesium</keyword>
<keyword evidence="8" id="KW-0800">Toxin</keyword>
<evidence type="ECO:0000256" key="1">
    <source>
        <dbReference type="ARBA" id="ARBA00001946"/>
    </source>
</evidence>